<keyword evidence="4" id="KW-0472">Membrane</keyword>
<dbReference type="Pfam" id="PF02518">
    <property type="entry name" value="HATPase_c"/>
    <property type="match status" value="1"/>
</dbReference>
<dbReference type="EMBL" id="JAHBAY010000002">
    <property type="protein sequence ID" value="MBT0768301.1"/>
    <property type="molecule type" value="Genomic_DNA"/>
</dbReference>
<dbReference type="Gene3D" id="3.30.565.10">
    <property type="entry name" value="Histidine kinase-like ATPase, C-terminal domain"/>
    <property type="match status" value="1"/>
</dbReference>
<keyword evidence="2" id="KW-0418">Kinase</keyword>
<evidence type="ECO:0000313" key="7">
    <source>
        <dbReference type="Proteomes" id="UP001197247"/>
    </source>
</evidence>
<dbReference type="Pfam" id="PF07730">
    <property type="entry name" value="HisKA_3"/>
    <property type="match status" value="1"/>
</dbReference>
<feature type="transmembrane region" description="Helical" evidence="4">
    <location>
        <begin position="12"/>
        <end position="32"/>
    </location>
</feature>
<protein>
    <recommendedName>
        <fullName evidence="5">Histidine kinase domain-containing protein</fullName>
    </recommendedName>
</protein>
<evidence type="ECO:0000256" key="4">
    <source>
        <dbReference type="SAM" id="Phobius"/>
    </source>
</evidence>
<keyword evidence="4" id="KW-1133">Transmembrane helix</keyword>
<dbReference type="RefSeq" id="WP_214154601.1">
    <property type="nucleotide sequence ID" value="NZ_JAHBAY010000002.1"/>
</dbReference>
<keyword evidence="4" id="KW-0812">Transmembrane</keyword>
<evidence type="ECO:0000256" key="1">
    <source>
        <dbReference type="ARBA" id="ARBA00022679"/>
    </source>
</evidence>
<dbReference type="CDD" id="cd16917">
    <property type="entry name" value="HATPase_UhpB-NarQ-NarX-like"/>
    <property type="match status" value="1"/>
</dbReference>
<feature type="transmembrane region" description="Helical" evidence="4">
    <location>
        <begin position="38"/>
        <end position="57"/>
    </location>
</feature>
<evidence type="ECO:0000259" key="5">
    <source>
        <dbReference type="PROSITE" id="PS50109"/>
    </source>
</evidence>
<dbReference type="Gene3D" id="1.20.5.1930">
    <property type="match status" value="1"/>
</dbReference>
<dbReference type="PROSITE" id="PS50109">
    <property type="entry name" value="HIS_KIN"/>
    <property type="match status" value="1"/>
</dbReference>
<dbReference type="PANTHER" id="PTHR24421">
    <property type="entry name" value="NITRATE/NITRITE SENSOR PROTEIN NARX-RELATED"/>
    <property type="match status" value="1"/>
</dbReference>
<gene>
    <name evidence="6" type="ORF">KIH74_05165</name>
</gene>
<dbReference type="PANTHER" id="PTHR24421:SF58">
    <property type="entry name" value="SIGNAL TRANSDUCTION HISTIDINE-PROTEIN KINASE_PHOSPHATASE UHPB"/>
    <property type="match status" value="1"/>
</dbReference>
<feature type="domain" description="Histidine kinase" evidence="5">
    <location>
        <begin position="89"/>
        <end position="287"/>
    </location>
</feature>
<reference evidence="6 7" key="1">
    <citation type="submission" date="2021-05" db="EMBL/GenBank/DDBJ databases">
        <title>Kineosporia and Streptomyces sp. nov. two new marine actinobacteria isolated from Coral.</title>
        <authorList>
            <person name="Buangrab K."/>
            <person name="Sutthacheep M."/>
            <person name="Yeemin T."/>
            <person name="Harunari E."/>
            <person name="Igarashi Y."/>
            <person name="Kanchanasin P."/>
            <person name="Tanasupawat S."/>
            <person name="Phongsopitanun W."/>
        </authorList>
    </citation>
    <scope>NUCLEOTIDE SEQUENCE [LARGE SCALE GENOMIC DNA]</scope>
    <source>
        <strain evidence="6 7">J2-2</strain>
    </source>
</reference>
<keyword evidence="7" id="KW-1185">Reference proteome</keyword>
<evidence type="ECO:0000313" key="6">
    <source>
        <dbReference type="EMBL" id="MBT0768301.1"/>
    </source>
</evidence>
<dbReference type="InterPro" id="IPR050482">
    <property type="entry name" value="Sensor_HK_TwoCompSys"/>
</dbReference>
<dbReference type="SMART" id="SM00387">
    <property type="entry name" value="HATPase_c"/>
    <property type="match status" value="1"/>
</dbReference>
<dbReference type="InterPro" id="IPR036890">
    <property type="entry name" value="HATPase_C_sf"/>
</dbReference>
<comment type="caution">
    <text evidence="6">The sequence shown here is derived from an EMBL/GenBank/DDBJ whole genome shotgun (WGS) entry which is preliminary data.</text>
</comment>
<dbReference type="InterPro" id="IPR005467">
    <property type="entry name" value="His_kinase_dom"/>
</dbReference>
<dbReference type="Proteomes" id="UP001197247">
    <property type="component" value="Unassembled WGS sequence"/>
</dbReference>
<accession>A0ABS5TB61</accession>
<proteinExistence type="predicted"/>
<keyword evidence="3" id="KW-0902">Two-component regulatory system</keyword>
<dbReference type="SUPFAM" id="SSF55874">
    <property type="entry name" value="ATPase domain of HSP90 chaperone/DNA topoisomerase II/histidine kinase"/>
    <property type="match status" value="1"/>
</dbReference>
<evidence type="ECO:0000256" key="2">
    <source>
        <dbReference type="ARBA" id="ARBA00022777"/>
    </source>
</evidence>
<dbReference type="InterPro" id="IPR011712">
    <property type="entry name" value="Sig_transdc_His_kin_sub3_dim/P"/>
</dbReference>
<organism evidence="6 7">
    <name type="scientific">Kineosporia corallincola</name>
    <dbReference type="NCBI Taxonomy" id="2835133"/>
    <lineage>
        <taxon>Bacteria</taxon>
        <taxon>Bacillati</taxon>
        <taxon>Actinomycetota</taxon>
        <taxon>Actinomycetes</taxon>
        <taxon>Kineosporiales</taxon>
        <taxon>Kineosporiaceae</taxon>
        <taxon>Kineosporia</taxon>
    </lineage>
</organism>
<name>A0ABS5TB61_9ACTN</name>
<evidence type="ECO:0000256" key="3">
    <source>
        <dbReference type="ARBA" id="ARBA00023012"/>
    </source>
</evidence>
<keyword evidence="1" id="KW-0808">Transferase</keyword>
<sequence length="291" mass="31207">MEPDTRRTVRAWLLGAAGLGAVPAVLGLWHVTGRDQPVLLLLLVPSVLLLVTAALAIREAGLATDARRVRQLRARFQGQEAERRHWAQELHDQTLQDLAALELWLAGLSRTQDPEKLAAGVQDARDMVHEQIGVLRHLITQMRPLALDALGLTAAVQDLARRSQVPGTPDGTTGVTVTHDVAGLPADLPPDTQVAIYRIVQEALANALHHAACRTVVVRAGREGQHIVVTVRDDGVGIGDDEPVDPAGTSFGRIGMRERADSLGARLTWTTPEGGGTLVTLRIPGTDRPVA</sequence>
<dbReference type="InterPro" id="IPR003594">
    <property type="entry name" value="HATPase_dom"/>
</dbReference>